<keyword evidence="2" id="KW-1185">Reference proteome</keyword>
<evidence type="ECO:0000313" key="2">
    <source>
        <dbReference type="Proteomes" id="UP000634136"/>
    </source>
</evidence>
<dbReference type="EMBL" id="JAAIUW010000012">
    <property type="protein sequence ID" value="KAF7807699.1"/>
    <property type="molecule type" value="Genomic_DNA"/>
</dbReference>
<dbReference type="Proteomes" id="UP000634136">
    <property type="component" value="Unassembled WGS sequence"/>
</dbReference>
<organism evidence="1 2">
    <name type="scientific">Senna tora</name>
    <dbReference type="NCBI Taxonomy" id="362788"/>
    <lineage>
        <taxon>Eukaryota</taxon>
        <taxon>Viridiplantae</taxon>
        <taxon>Streptophyta</taxon>
        <taxon>Embryophyta</taxon>
        <taxon>Tracheophyta</taxon>
        <taxon>Spermatophyta</taxon>
        <taxon>Magnoliopsida</taxon>
        <taxon>eudicotyledons</taxon>
        <taxon>Gunneridae</taxon>
        <taxon>Pentapetalae</taxon>
        <taxon>rosids</taxon>
        <taxon>fabids</taxon>
        <taxon>Fabales</taxon>
        <taxon>Fabaceae</taxon>
        <taxon>Caesalpinioideae</taxon>
        <taxon>Cassia clade</taxon>
        <taxon>Senna</taxon>
    </lineage>
</organism>
<comment type="caution">
    <text evidence="1">The sequence shown here is derived from an EMBL/GenBank/DDBJ whole genome shotgun (WGS) entry which is preliminary data.</text>
</comment>
<sequence length="30" mass="3451">MATEKTEVSTPIKLIARILKKNKPKKEELL</sequence>
<name>A0A834SPB3_9FABA</name>
<accession>A0A834SPB3</accession>
<dbReference type="AlphaFoldDB" id="A0A834SPB3"/>
<gene>
    <name evidence="1" type="ORF">G2W53_039860</name>
</gene>
<proteinExistence type="predicted"/>
<reference evidence="1" key="1">
    <citation type="submission" date="2020-09" db="EMBL/GenBank/DDBJ databases">
        <title>Genome-Enabled Discovery of Anthraquinone Biosynthesis in Senna tora.</title>
        <authorList>
            <person name="Kang S.-H."/>
            <person name="Pandey R.P."/>
            <person name="Lee C.-M."/>
            <person name="Sim J.-S."/>
            <person name="Jeong J.-T."/>
            <person name="Choi B.-S."/>
            <person name="Jung M."/>
            <person name="Ginzburg D."/>
            <person name="Zhao K."/>
            <person name="Won S.Y."/>
            <person name="Oh T.-J."/>
            <person name="Yu Y."/>
            <person name="Kim N.-H."/>
            <person name="Lee O.R."/>
            <person name="Lee T.-H."/>
            <person name="Bashyal P."/>
            <person name="Kim T.-S."/>
            <person name="Lee W.-H."/>
            <person name="Kawkins C."/>
            <person name="Kim C.-K."/>
            <person name="Kim J.S."/>
            <person name="Ahn B.O."/>
            <person name="Rhee S.Y."/>
            <person name="Sohng J.K."/>
        </authorList>
    </citation>
    <scope>NUCLEOTIDE SEQUENCE</scope>
    <source>
        <tissue evidence="1">Leaf</tissue>
    </source>
</reference>
<evidence type="ECO:0000313" key="1">
    <source>
        <dbReference type="EMBL" id="KAF7807699.1"/>
    </source>
</evidence>
<protein>
    <submittedName>
        <fullName evidence="1">Uncharacterized protein</fullName>
    </submittedName>
</protein>